<feature type="binding site" evidence="10">
    <location>
        <position position="303"/>
    </location>
    <ligand>
        <name>UDP-N-acetyl-alpha-D-glucosamine</name>
        <dbReference type="ChEBI" id="CHEBI:57705"/>
    </ligand>
</feature>
<sequence length="370" mass="40375">MRVILTGGGTGGHIYPAIAIGQAILKEWPKTEILFVGTKEGLESKIVPETGLAFKTVDVEGWRRQLSFQVFKAGWKALLGTRQAARIIREFSPQIVIGTGGYVCLPVVWSAARQGIPTVIHEQNALPGLTNKFLSRWVERILLTFPESEKAFPPKVKSKLNLTGLPVRPVILQTTREEGLKYFNFSPHKLTLLGVGGSRGAKSINQAFVYVLKRLASDSRVQVIHITGQSGYEEFKRDLAAAGIDLANCGNITIRPYLSQMEYALACADLCVTRAGATFLAEMTAKGVPAVLIPYPFAAENHQEYNARALVHAGAAEMILDKALTGQILLKSVQGILFAENRRKQMAVASKNAGKPDATEKILQVIRSLV</sequence>
<reference evidence="13 14" key="1">
    <citation type="journal article" date="2019" name="Front. Microbiol.">
        <title>Thermoanaerosceptrum fracticalcis gen. nov. sp. nov., a Novel Fumarate-Fermenting Microorganism From a Deep Fractured Carbonate Aquifer of the US Great Basin.</title>
        <authorList>
            <person name="Hamilton-Brehm S.D."/>
            <person name="Stewart L.E."/>
            <person name="Zavarin M."/>
            <person name="Caldwell M."/>
            <person name="Lawson P.A."/>
            <person name="Onstott T.C."/>
            <person name="Grzymski J."/>
            <person name="Neveux I."/>
            <person name="Lollar B.S."/>
            <person name="Russell C.E."/>
            <person name="Moser D.P."/>
        </authorList>
    </citation>
    <scope>NUCLEOTIDE SEQUENCE [LARGE SCALE GENOMIC DNA]</scope>
    <source>
        <strain evidence="13 14">DRI-13</strain>
    </source>
</reference>
<keyword evidence="1 10" id="KW-1003">Cell membrane</keyword>
<dbReference type="PANTHER" id="PTHR21015:SF22">
    <property type="entry name" value="GLYCOSYLTRANSFERASE"/>
    <property type="match status" value="1"/>
</dbReference>
<keyword evidence="9 10" id="KW-0961">Cell wall biogenesis/degradation</keyword>
<accession>A0A7G6DZJ9</accession>
<dbReference type="InterPro" id="IPR006009">
    <property type="entry name" value="GlcNAc_MurG"/>
</dbReference>
<feature type="binding site" evidence="10">
    <location>
        <position position="124"/>
    </location>
    <ligand>
        <name>UDP-N-acetyl-alpha-D-glucosamine</name>
        <dbReference type="ChEBI" id="CHEBI:57705"/>
    </ligand>
</feature>
<keyword evidence="6 10" id="KW-0573">Peptidoglycan synthesis</keyword>
<protein>
    <recommendedName>
        <fullName evidence="10">UDP-N-acetylglucosamine--N-acetylmuramyl-(pentapeptide) pyrophosphoryl-undecaprenol N-acetylglucosamine transferase</fullName>
        <ecNumber evidence="10">2.4.1.227</ecNumber>
    </recommendedName>
    <alternativeName>
        <fullName evidence="10">Undecaprenyl-PP-MurNAc-pentapeptide-UDPGlcNAc GlcNAc transferase</fullName>
    </alternativeName>
</protein>
<comment type="caution">
    <text evidence="10">Lacks conserved residue(s) required for the propagation of feature annotation.</text>
</comment>
<feature type="domain" description="Glycosyltransferase family 28 N-terminal" evidence="11">
    <location>
        <begin position="3"/>
        <end position="142"/>
    </location>
</feature>
<comment type="pathway">
    <text evidence="10">Cell wall biogenesis; peptidoglycan biosynthesis.</text>
</comment>
<evidence type="ECO:0000259" key="11">
    <source>
        <dbReference type="Pfam" id="PF03033"/>
    </source>
</evidence>
<evidence type="ECO:0000256" key="9">
    <source>
        <dbReference type="ARBA" id="ARBA00023316"/>
    </source>
</evidence>
<dbReference type="Pfam" id="PF03033">
    <property type="entry name" value="Glyco_transf_28"/>
    <property type="match status" value="1"/>
</dbReference>
<evidence type="ECO:0000256" key="2">
    <source>
        <dbReference type="ARBA" id="ARBA00022618"/>
    </source>
</evidence>
<dbReference type="AlphaFoldDB" id="A0A7G6DZJ9"/>
<comment type="function">
    <text evidence="10">Cell wall formation. Catalyzes the transfer of a GlcNAc subunit on undecaprenyl-pyrophosphoryl-MurNAc-pentapeptide (lipid intermediate I) to form undecaprenyl-pyrophosphoryl-MurNAc-(pentapeptide)GlcNAc (lipid intermediate II).</text>
</comment>
<dbReference type="GO" id="GO:0050511">
    <property type="term" value="F:undecaprenyldiphospho-muramoylpentapeptide beta-N-acetylglucosaminyltransferase activity"/>
    <property type="evidence" value="ECO:0007669"/>
    <property type="project" value="UniProtKB-UniRule"/>
</dbReference>
<dbReference type="GO" id="GO:0005886">
    <property type="term" value="C:plasma membrane"/>
    <property type="evidence" value="ECO:0007669"/>
    <property type="project" value="UniProtKB-SubCell"/>
</dbReference>
<feature type="domain" description="Glycosyl transferase family 28 C-terminal" evidence="12">
    <location>
        <begin position="195"/>
        <end position="361"/>
    </location>
</feature>
<dbReference type="GO" id="GO:0005975">
    <property type="term" value="P:carbohydrate metabolic process"/>
    <property type="evidence" value="ECO:0007669"/>
    <property type="project" value="InterPro"/>
</dbReference>
<dbReference type="InterPro" id="IPR007235">
    <property type="entry name" value="Glyco_trans_28_C"/>
</dbReference>
<dbReference type="KEGG" id="tfr:BR63_02335"/>
<organism evidence="13 14">
    <name type="scientific">Thermanaerosceptrum fracticalcis</name>
    <dbReference type="NCBI Taxonomy" id="1712410"/>
    <lineage>
        <taxon>Bacteria</taxon>
        <taxon>Bacillati</taxon>
        <taxon>Bacillota</taxon>
        <taxon>Clostridia</taxon>
        <taxon>Eubacteriales</taxon>
        <taxon>Peptococcaceae</taxon>
        <taxon>Thermanaerosceptrum</taxon>
    </lineage>
</organism>
<dbReference type="NCBIfam" id="TIGR01133">
    <property type="entry name" value="murG"/>
    <property type="match status" value="1"/>
</dbReference>
<feature type="binding site" evidence="10">
    <location>
        <position position="198"/>
    </location>
    <ligand>
        <name>UDP-N-acetyl-alpha-D-glucosamine</name>
        <dbReference type="ChEBI" id="CHEBI:57705"/>
    </ligand>
</feature>
<dbReference type="Proteomes" id="UP000515847">
    <property type="component" value="Chromosome"/>
</dbReference>
<keyword evidence="14" id="KW-1185">Reference proteome</keyword>
<proteinExistence type="inferred from homology"/>
<evidence type="ECO:0000313" key="14">
    <source>
        <dbReference type="Proteomes" id="UP000515847"/>
    </source>
</evidence>
<dbReference type="UniPathway" id="UPA00219"/>
<dbReference type="CDD" id="cd03785">
    <property type="entry name" value="GT28_MurG"/>
    <property type="match status" value="1"/>
</dbReference>
<evidence type="ECO:0000259" key="12">
    <source>
        <dbReference type="Pfam" id="PF04101"/>
    </source>
</evidence>
<comment type="subcellular location">
    <subcellularLocation>
        <location evidence="10">Cell membrane</location>
        <topology evidence="10">Peripheral membrane protein</topology>
        <orientation evidence="10">Cytoplasmic side</orientation>
    </subcellularLocation>
</comment>
<dbReference type="GO" id="GO:0071555">
    <property type="term" value="P:cell wall organization"/>
    <property type="evidence" value="ECO:0007669"/>
    <property type="project" value="UniProtKB-KW"/>
</dbReference>
<evidence type="ECO:0000256" key="4">
    <source>
        <dbReference type="ARBA" id="ARBA00022679"/>
    </source>
</evidence>
<evidence type="ECO:0000256" key="6">
    <source>
        <dbReference type="ARBA" id="ARBA00022984"/>
    </source>
</evidence>
<keyword evidence="7 10" id="KW-0472">Membrane</keyword>
<evidence type="ECO:0000256" key="5">
    <source>
        <dbReference type="ARBA" id="ARBA00022960"/>
    </source>
</evidence>
<keyword evidence="2 10" id="KW-0132">Cell division</keyword>
<keyword evidence="8 10" id="KW-0131">Cell cycle</keyword>
<dbReference type="GO" id="GO:0009252">
    <property type="term" value="P:peptidoglycan biosynthetic process"/>
    <property type="evidence" value="ECO:0007669"/>
    <property type="project" value="UniProtKB-UniRule"/>
</dbReference>
<dbReference type="SUPFAM" id="SSF53756">
    <property type="entry name" value="UDP-Glycosyltransferase/glycogen phosphorylase"/>
    <property type="match status" value="1"/>
</dbReference>
<dbReference type="GO" id="GO:0008360">
    <property type="term" value="P:regulation of cell shape"/>
    <property type="evidence" value="ECO:0007669"/>
    <property type="project" value="UniProtKB-KW"/>
</dbReference>
<evidence type="ECO:0000256" key="10">
    <source>
        <dbReference type="HAMAP-Rule" id="MF_00033"/>
    </source>
</evidence>
<dbReference type="Pfam" id="PF04101">
    <property type="entry name" value="Glyco_tran_28_C"/>
    <property type="match status" value="1"/>
</dbReference>
<dbReference type="EMBL" id="CP045798">
    <property type="protein sequence ID" value="QNB45253.1"/>
    <property type="molecule type" value="Genomic_DNA"/>
</dbReference>
<dbReference type="PANTHER" id="PTHR21015">
    <property type="entry name" value="UDP-N-ACETYLGLUCOSAMINE--N-ACETYLMURAMYL-(PENTAPEPTIDE) PYROPHOSPHORYL-UNDECAPRENOL N-ACETYLGLUCOSAMINE TRANSFERASE 1"/>
    <property type="match status" value="1"/>
</dbReference>
<keyword evidence="3 10" id="KW-0328">Glycosyltransferase</keyword>
<comment type="catalytic activity">
    <reaction evidence="10">
        <text>di-trans,octa-cis-undecaprenyl diphospho-N-acetyl-alpha-D-muramoyl-L-alanyl-D-glutamyl-meso-2,6-diaminopimeloyl-D-alanyl-D-alanine + UDP-N-acetyl-alpha-D-glucosamine = di-trans,octa-cis-undecaprenyl diphospho-[N-acetyl-alpha-D-glucosaminyl-(1-&gt;4)]-N-acetyl-alpha-D-muramoyl-L-alanyl-D-glutamyl-meso-2,6-diaminopimeloyl-D-alanyl-D-alanine + UDP + H(+)</text>
        <dbReference type="Rhea" id="RHEA:31227"/>
        <dbReference type="ChEBI" id="CHEBI:15378"/>
        <dbReference type="ChEBI" id="CHEBI:57705"/>
        <dbReference type="ChEBI" id="CHEBI:58223"/>
        <dbReference type="ChEBI" id="CHEBI:61387"/>
        <dbReference type="ChEBI" id="CHEBI:61388"/>
        <dbReference type="EC" id="2.4.1.227"/>
    </reaction>
</comment>
<feature type="binding site" evidence="10">
    <location>
        <position position="168"/>
    </location>
    <ligand>
        <name>UDP-N-acetyl-alpha-D-glucosamine</name>
        <dbReference type="ChEBI" id="CHEBI:57705"/>
    </ligand>
</feature>
<dbReference type="InterPro" id="IPR004276">
    <property type="entry name" value="GlycoTrans_28_N"/>
</dbReference>
<feature type="binding site" evidence="10">
    <location>
        <begin position="10"/>
        <end position="12"/>
    </location>
    <ligand>
        <name>UDP-N-acetyl-alpha-D-glucosamine</name>
        <dbReference type="ChEBI" id="CHEBI:57705"/>
    </ligand>
</feature>
<evidence type="ECO:0000256" key="3">
    <source>
        <dbReference type="ARBA" id="ARBA00022676"/>
    </source>
</evidence>
<evidence type="ECO:0000256" key="8">
    <source>
        <dbReference type="ARBA" id="ARBA00023306"/>
    </source>
</evidence>
<evidence type="ECO:0000313" key="13">
    <source>
        <dbReference type="EMBL" id="QNB45253.1"/>
    </source>
</evidence>
<dbReference type="HAMAP" id="MF_00033">
    <property type="entry name" value="MurG"/>
    <property type="match status" value="1"/>
</dbReference>
<dbReference type="OrthoDB" id="9808936at2"/>
<evidence type="ECO:0000256" key="1">
    <source>
        <dbReference type="ARBA" id="ARBA00022475"/>
    </source>
</evidence>
<name>A0A7G6DZJ9_THEFR</name>
<keyword evidence="4 10" id="KW-0808">Transferase</keyword>
<dbReference type="GO" id="GO:0051301">
    <property type="term" value="P:cell division"/>
    <property type="evidence" value="ECO:0007669"/>
    <property type="project" value="UniProtKB-KW"/>
</dbReference>
<comment type="similarity">
    <text evidence="10">Belongs to the glycosyltransferase 28 family. MurG subfamily.</text>
</comment>
<dbReference type="Gene3D" id="3.40.50.2000">
    <property type="entry name" value="Glycogen Phosphorylase B"/>
    <property type="match status" value="2"/>
</dbReference>
<dbReference type="RefSeq" id="WP_034422741.1">
    <property type="nucleotide sequence ID" value="NZ_CP045798.1"/>
</dbReference>
<gene>
    <name evidence="10 13" type="primary">murG</name>
    <name evidence="13" type="ORF">BR63_02335</name>
</gene>
<evidence type="ECO:0000256" key="7">
    <source>
        <dbReference type="ARBA" id="ARBA00023136"/>
    </source>
</evidence>
<keyword evidence="5 10" id="KW-0133">Cell shape</keyword>
<dbReference type="EC" id="2.4.1.227" evidence="10"/>